<feature type="compositionally biased region" description="Pro residues" evidence="1">
    <location>
        <begin position="12"/>
        <end position="21"/>
    </location>
</feature>
<evidence type="ECO:0000256" key="1">
    <source>
        <dbReference type="SAM" id="MobiDB-lite"/>
    </source>
</evidence>
<accession>A0ABR4ARS3</accession>
<protein>
    <submittedName>
        <fullName evidence="2">Uncharacterized protein</fullName>
    </submittedName>
</protein>
<dbReference type="EMBL" id="JBEFKJ010000001">
    <property type="protein sequence ID" value="KAL2048145.1"/>
    <property type="molecule type" value="Genomic_DNA"/>
</dbReference>
<feature type="compositionally biased region" description="Basic and acidic residues" evidence="1">
    <location>
        <begin position="58"/>
        <end position="74"/>
    </location>
</feature>
<feature type="compositionally biased region" description="Polar residues" evidence="1">
    <location>
        <begin position="243"/>
        <end position="257"/>
    </location>
</feature>
<organism evidence="2 3">
    <name type="scientific">Stereocaulon virgatum</name>
    <dbReference type="NCBI Taxonomy" id="373712"/>
    <lineage>
        <taxon>Eukaryota</taxon>
        <taxon>Fungi</taxon>
        <taxon>Dikarya</taxon>
        <taxon>Ascomycota</taxon>
        <taxon>Pezizomycotina</taxon>
        <taxon>Lecanoromycetes</taxon>
        <taxon>OSLEUM clade</taxon>
        <taxon>Lecanoromycetidae</taxon>
        <taxon>Lecanorales</taxon>
        <taxon>Lecanorineae</taxon>
        <taxon>Stereocaulaceae</taxon>
        <taxon>Stereocaulon</taxon>
    </lineage>
</organism>
<keyword evidence="3" id="KW-1185">Reference proteome</keyword>
<feature type="region of interest" description="Disordered" evidence="1">
    <location>
        <begin position="114"/>
        <end position="133"/>
    </location>
</feature>
<feature type="compositionally biased region" description="Polar residues" evidence="1">
    <location>
        <begin position="348"/>
        <end position="359"/>
    </location>
</feature>
<proteinExistence type="predicted"/>
<feature type="compositionally biased region" description="Basic and acidic residues" evidence="1">
    <location>
        <begin position="360"/>
        <end position="394"/>
    </location>
</feature>
<evidence type="ECO:0000313" key="2">
    <source>
        <dbReference type="EMBL" id="KAL2048145.1"/>
    </source>
</evidence>
<feature type="compositionally biased region" description="Basic and acidic residues" evidence="1">
    <location>
        <begin position="426"/>
        <end position="444"/>
    </location>
</feature>
<sequence>MSMGQQRFTPSPDFPPPPPFAPMVGEQLGNVHTIAPQIHNGNDTHPVSFETQPPRARPVLDLRRSSDSNSKDHVSYEGYTLLREPVRSAGQERTWGIAKRCEWRQSRSGFEEFVKKQQKKRGDGREQLESSELDGLKRKQIERLIEDRNSKNDPRYEYQPAAIKLERFLVKGQTPDTKVWIVLKRQLRPGLRPDPYMRVAPPPAVIPREQVDLTSRYQFEFTPQEGHGIPMPRQHGNGPIPFHSQSGHGPWQPSNDQPMIIDDRFVPQHPIDPLGQEQPRGPPQAHHMSPDFSDEGPEQFRPGGQGNDFNLKDEKRKAPVKMQRQNSSDSSSASDIEICSINSDETRPTTISSGRSTYSGDRRSSDEGLQRKPIIVERDDRGGSFRKEKKDGKGKGYNHNSQRRANSSDRDDHGGSFRKDKKNKGYHKDSYPQRSDFSDREDRGRSHKDKRYQQDSYQRTSRSHERDRHSSNYKQDKKASKESHQHPSHSLERDDHGRGYKGEKKDSRDDRHRKSDCYYESEHEPIQYATREHARKAPRPRGGSITSGSQYTDDDYIMIPERGSRRGCVLPRSYDLGKPQRQSPVIDYVEDPRDRGSRGIGRRSSVYQPKTANRPYRGGDLYDDRSGYARERGLQRQRELDLELQRKEDLRVEELVREQLAIEEDEMRIEHRVRSQIVREESERRIREKAREQIIRARLAREQPYGRL</sequence>
<gene>
    <name evidence="2" type="ORF">N7G274_000056</name>
</gene>
<feature type="compositionally biased region" description="Basic and acidic residues" evidence="1">
    <location>
        <begin position="462"/>
        <end position="525"/>
    </location>
</feature>
<feature type="compositionally biased region" description="Polar residues" evidence="1">
    <location>
        <begin position="39"/>
        <end position="51"/>
    </location>
</feature>
<feature type="region of interest" description="Disordered" evidence="1">
    <location>
        <begin position="1"/>
        <end position="74"/>
    </location>
</feature>
<dbReference type="Proteomes" id="UP001590950">
    <property type="component" value="Unassembled WGS sequence"/>
</dbReference>
<reference evidence="2 3" key="1">
    <citation type="submission" date="2024-09" db="EMBL/GenBank/DDBJ databases">
        <title>Rethinking Asexuality: The Enigmatic Case of Functional Sexual Genes in Lepraria (Stereocaulaceae).</title>
        <authorList>
            <person name="Doellman M."/>
            <person name="Sun Y."/>
            <person name="Barcenas-Pena A."/>
            <person name="Lumbsch H.T."/>
            <person name="Grewe F."/>
        </authorList>
    </citation>
    <scope>NUCLEOTIDE SEQUENCE [LARGE SCALE GENOMIC DNA]</scope>
    <source>
        <strain evidence="2 3">Mercado 3170</strain>
    </source>
</reference>
<evidence type="ECO:0000313" key="3">
    <source>
        <dbReference type="Proteomes" id="UP001590950"/>
    </source>
</evidence>
<name>A0ABR4ARS3_9LECA</name>
<comment type="caution">
    <text evidence="2">The sequence shown here is derived from an EMBL/GenBank/DDBJ whole genome shotgun (WGS) entry which is preliminary data.</text>
</comment>
<feature type="compositionally biased region" description="Low complexity" evidence="1">
    <location>
        <begin position="327"/>
        <end position="341"/>
    </location>
</feature>
<feature type="region of interest" description="Disordered" evidence="1">
    <location>
        <begin position="223"/>
        <end position="556"/>
    </location>
</feature>
<feature type="compositionally biased region" description="Basic and acidic residues" evidence="1">
    <location>
        <begin position="406"/>
        <end position="418"/>
    </location>
</feature>
<feature type="region of interest" description="Disordered" evidence="1">
    <location>
        <begin position="571"/>
        <end position="621"/>
    </location>
</feature>